<dbReference type="GO" id="GO:0019888">
    <property type="term" value="F:protein phosphatase regulator activity"/>
    <property type="evidence" value="ECO:0007669"/>
    <property type="project" value="TreeGrafter"/>
</dbReference>
<sequence>MFIKSHTSNSLDDLLSKSEITLDEILDAEVLDEIKNNGAQKFAIFIIKDVNNYQKIIEYLLSMDSDNPKLKRYQFLISEILSYDSSILVDYLFEPEPNIPNYQVQEEQRQKLLPLLFQPFQADYLNYTQVGYLTKIFESIIRKRGNSLWSWFDNNQSVLDHLIKHLDVYHVASILSHLITSESTSQDQKSNQHTTKRIQLLLRIHKILLNKVHNSEIVHNCSELLTQICSTTQQFIQYFDYPEHFYTAACDSQFVEFLNIIIALLKCLPQNEEYDYTKYYSIAQNLHKSFSNEYVNFAFISTLGEISTGLGQFKLRLLTIYHLLLKTENEDLLRYIYHLDIYKTLFKYIIKFEFNNQLQILFSEISRFIFKTSSLSWIQNQIKQDLFEFISLKNTYMKYNIGKIKHPIRRGYCGILSQLSLDLEDIIYESTDWNLYKKYFLQTLKKIEQRYFFDINPKSNDVQPISISSKENQQCVSQGKPDSVEIEYNNKQYGSSLQQIIKSGIRIGIPIQNLLSFSDVATKGMALATAYENRSNAEPSDLELDSLNVNELQKKKICKFQNEDSPENRDSNPEQLNEDQNATDGIEMN</sequence>
<dbReference type="PANTHER" id="PTHR12634">
    <property type="entry name" value="SIT4 YEAST -ASSOCIATING PROTEIN-RELATED"/>
    <property type="match status" value="1"/>
</dbReference>
<accession>A0A8S1W435</accession>
<proteinExistence type="inferred from homology"/>
<feature type="region of interest" description="Disordered" evidence="3">
    <location>
        <begin position="560"/>
        <end position="589"/>
    </location>
</feature>
<dbReference type="AlphaFoldDB" id="A0A8S1W435"/>
<evidence type="ECO:0000256" key="3">
    <source>
        <dbReference type="SAM" id="MobiDB-lite"/>
    </source>
</evidence>
<gene>
    <name evidence="4" type="ORF">POCTA_138.1.T0840049</name>
</gene>
<evidence type="ECO:0000313" key="4">
    <source>
        <dbReference type="EMBL" id="CAD8184764.1"/>
    </source>
</evidence>
<protein>
    <submittedName>
        <fullName evidence="4">Uncharacterized protein</fullName>
    </submittedName>
</protein>
<keyword evidence="2" id="KW-0131">Cell cycle</keyword>
<comment type="caution">
    <text evidence="4">The sequence shown here is derived from an EMBL/GenBank/DDBJ whole genome shotgun (WGS) entry which is preliminary data.</text>
</comment>
<organism evidence="4 5">
    <name type="scientific">Paramecium octaurelia</name>
    <dbReference type="NCBI Taxonomy" id="43137"/>
    <lineage>
        <taxon>Eukaryota</taxon>
        <taxon>Sar</taxon>
        <taxon>Alveolata</taxon>
        <taxon>Ciliophora</taxon>
        <taxon>Intramacronucleata</taxon>
        <taxon>Oligohymenophorea</taxon>
        <taxon>Peniculida</taxon>
        <taxon>Parameciidae</taxon>
        <taxon>Paramecium</taxon>
    </lineage>
</organism>
<evidence type="ECO:0000313" key="5">
    <source>
        <dbReference type="Proteomes" id="UP000683925"/>
    </source>
</evidence>
<dbReference type="GO" id="GO:0019903">
    <property type="term" value="F:protein phosphatase binding"/>
    <property type="evidence" value="ECO:0007669"/>
    <property type="project" value="InterPro"/>
</dbReference>
<comment type="similarity">
    <text evidence="1">Belongs to the SAPS family.</text>
</comment>
<evidence type="ECO:0000256" key="2">
    <source>
        <dbReference type="ARBA" id="ARBA00023306"/>
    </source>
</evidence>
<dbReference type="Proteomes" id="UP000683925">
    <property type="component" value="Unassembled WGS sequence"/>
</dbReference>
<dbReference type="InterPro" id="IPR007587">
    <property type="entry name" value="SAPS"/>
</dbReference>
<dbReference type="EMBL" id="CAJJDP010000083">
    <property type="protein sequence ID" value="CAD8184764.1"/>
    <property type="molecule type" value="Genomic_DNA"/>
</dbReference>
<keyword evidence="5" id="KW-1185">Reference proteome</keyword>
<dbReference type="OMA" id="KHLDVYH"/>
<dbReference type="OrthoDB" id="295029at2759"/>
<reference evidence="4" key="1">
    <citation type="submission" date="2021-01" db="EMBL/GenBank/DDBJ databases">
        <authorList>
            <consortium name="Genoscope - CEA"/>
            <person name="William W."/>
        </authorList>
    </citation>
    <scope>NUCLEOTIDE SEQUENCE</scope>
</reference>
<feature type="compositionally biased region" description="Polar residues" evidence="3">
    <location>
        <begin position="573"/>
        <end position="583"/>
    </location>
</feature>
<dbReference type="PANTHER" id="PTHR12634:SF8">
    <property type="entry name" value="FIERY MOUNTAIN, ISOFORM D"/>
    <property type="match status" value="1"/>
</dbReference>
<evidence type="ECO:0000256" key="1">
    <source>
        <dbReference type="ARBA" id="ARBA00006180"/>
    </source>
</evidence>
<name>A0A8S1W435_PAROT</name>